<reference evidence="9 10" key="1">
    <citation type="submission" date="2020-08" db="EMBL/GenBank/DDBJ databases">
        <title>Genomic Encyclopedia of Type Strains, Phase IV (KMG-IV): sequencing the most valuable type-strain genomes for metagenomic binning, comparative biology and taxonomic classification.</title>
        <authorList>
            <person name="Goeker M."/>
        </authorList>
    </citation>
    <scope>NUCLEOTIDE SEQUENCE [LARGE SCALE GENOMIC DNA]</scope>
    <source>
        <strain evidence="9 10">DSM 21793</strain>
    </source>
</reference>
<dbReference type="EMBL" id="JACIDK010000001">
    <property type="protein sequence ID" value="MBB3889321.1"/>
    <property type="molecule type" value="Genomic_DNA"/>
</dbReference>
<dbReference type="PANTHER" id="PTHR41523">
    <property type="entry name" value="TWO-COMPONENT SYSTEM SENSOR PROTEIN"/>
    <property type="match status" value="1"/>
</dbReference>
<keyword evidence="10" id="KW-1185">Reference proteome</keyword>
<evidence type="ECO:0000256" key="7">
    <source>
        <dbReference type="ARBA" id="ARBA00022840"/>
    </source>
</evidence>
<dbReference type="InterPro" id="IPR011102">
    <property type="entry name" value="Sig_transdc_His_kinase_HWE"/>
</dbReference>
<dbReference type="Pfam" id="PF07536">
    <property type="entry name" value="HWE_HK"/>
    <property type="match status" value="1"/>
</dbReference>
<dbReference type="GO" id="GO:0005524">
    <property type="term" value="F:ATP binding"/>
    <property type="evidence" value="ECO:0007669"/>
    <property type="project" value="UniProtKB-KW"/>
</dbReference>
<keyword evidence="7" id="KW-0067">ATP-binding</keyword>
<keyword evidence="5" id="KW-0547">Nucleotide-binding</keyword>
<dbReference type="Gene3D" id="3.30.450.20">
    <property type="entry name" value="PAS domain"/>
    <property type="match status" value="1"/>
</dbReference>
<evidence type="ECO:0000256" key="5">
    <source>
        <dbReference type="ARBA" id="ARBA00022741"/>
    </source>
</evidence>
<dbReference type="Gene3D" id="2.10.70.100">
    <property type="match status" value="1"/>
</dbReference>
<dbReference type="InterPro" id="IPR035965">
    <property type="entry name" value="PAS-like_dom_sf"/>
</dbReference>
<dbReference type="Pfam" id="PF08447">
    <property type="entry name" value="PAS_3"/>
    <property type="match status" value="1"/>
</dbReference>
<evidence type="ECO:0000256" key="6">
    <source>
        <dbReference type="ARBA" id="ARBA00022777"/>
    </source>
</evidence>
<evidence type="ECO:0000313" key="9">
    <source>
        <dbReference type="EMBL" id="MBB3889321.1"/>
    </source>
</evidence>
<keyword evidence="4" id="KW-0808">Transferase</keyword>
<name>A0A839ZV97_9CAUL</name>
<proteinExistence type="predicted"/>
<evidence type="ECO:0000259" key="8">
    <source>
        <dbReference type="SMART" id="SM00911"/>
    </source>
</evidence>
<accession>A0A839ZV97</accession>
<protein>
    <recommendedName>
        <fullName evidence="2">histidine kinase</fullName>
        <ecNumber evidence="2">2.7.13.3</ecNumber>
    </recommendedName>
</protein>
<comment type="caution">
    <text evidence="9">The sequence shown here is derived from an EMBL/GenBank/DDBJ whole genome shotgun (WGS) entry which is preliminary data.</text>
</comment>
<dbReference type="AlphaFoldDB" id="A0A839ZV97"/>
<feature type="domain" description="Signal transduction histidine kinase HWE region" evidence="8">
    <location>
        <begin position="124"/>
        <end position="204"/>
    </location>
</feature>
<gene>
    <name evidence="9" type="ORF">GGQ61_000018</name>
</gene>
<evidence type="ECO:0000256" key="4">
    <source>
        <dbReference type="ARBA" id="ARBA00022679"/>
    </source>
</evidence>
<evidence type="ECO:0000256" key="3">
    <source>
        <dbReference type="ARBA" id="ARBA00022553"/>
    </source>
</evidence>
<keyword evidence="6 9" id="KW-0418">Kinase</keyword>
<comment type="catalytic activity">
    <reaction evidence="1">
        <text>ATP + protein L-histidine = ADP + protein N-phospho-L-histidine.</text>
        <dbReference type="EC" id="2.7.13.3"/>
    </reaction>
</comment>
<evidence type="ECO:0000256" key="2">
    <source>
        <dbReference type="ARBA" id="ARBA00012438"/>
    </source>
</evidence>
<dbReference type="InterPro" id="IPR013655">
    <property type="entry name" value="PAS_fold_3"/>
</dbReference>
<organism evidence="9 10">
    <name type="scientific">Phenylobacterium haematophilum</name>
    <dbReference type="NCBI Taxonomy" id="98513"/>
    <lineage>
        <taxon>Bacteria</taxon>
        <taxon>Pseudomonadati</taxon>
        <taxon>Pseudomonadota</taxon>
        <taxon>Alphaproteobacteria</taxon>
        <taxon>Caulobacterales</taxon>
        <taxon>Caulobacteraceae</taxon>
        <taxon>Phenylobacterium</taxon>
    </lineage>
</organism>
<evidence type="ECO:0000313" key="10">
    <source>
        <dbReference type="Proteomes" id="UP000530564"/>
    </source>
</evidence>
<keyword evidence="3" id="KW-0597">Phosphoprotein</keyword>
<dbReference type="GO" id="GO:0004673">
    <property type="term" value="F:protein histidine kinase activity"/>
    <property type="evidence" value="ECO:0007669"/>
    <property type="project" value="UniProtKB-EC"/>
</dbReference>
<evidence type="ECO:0000256" key="1">
    <source>
        <dbReference type="ARBA" id="ARBA00000085"/>
    </source>
</evidence>
<sequence length="316" mass="34884">MEIAGLGTFERDLQSGWMSFSDRASEIYGVGAAMPWSDWLQGVHVEDRAGLLALKEQILVDASLIDCEAAFRYRRLDGAERYIVKRFRVLRDGAGTPVLVVGVIADETLRRAEELRGAWLLAQLQHRMKNVMAMVRSLARRTLENSSDLAGYFSHFDGRLNALARVQSALVRRVDEGLDVEEMVREELLQVAAEDAQVDVSGPAVRLHGPAAEYMALTLHELAVNAMKFGALAVQGGKVLATWEVSREADGERLRLSWCESGVPALAANHTRVGFGRQLVELGLPYQLDARTAFKLERGGLRCELDIPLATGEVRA</sequence>
<dbReference type="SMART" id="SM00911">
    <property type="entry name" value="HWE_HK"/>
    <property type="match status" value="1"/>
</dbReference>
<dbReference type="Proteomes" id="UP000530564">
    <property type="component" value="Unassembled WGS sequence"/>
</dbReference>
<dbReference type="SUPFAM" id="SSF55785">
    <property type="entry name" value="PYP-like sensor domain (PAS domain)"/>
    <property type="match status" value="1"/>
</dbReference>
<dbReference type="PANTHER" id="PTHR41523:SF7">
    <property type="entry name" value="HISTIDINE KINASE"/>
    <property type="match status" value="1"/>
</dbReference>
<dbReference type="EC" id="2.7.13.3" evidence="2"/>